<dbReference type="Pfam" id="PF13672">
    <property type="entry name" value="PP2C_2"/>
    <property type="match status" value="1"/>
</dbReference>
<dbReference type="SMART" id="SM00331">
    <property type="entry name" value="PP2C_SIG"/>
    <property type="match status" value="1"/>
</dbReference>
<evidence type="ECO:0000313" key="2">
    <source>
        <dbReference type="EMBL" id="RRR69795.1"/>
    </source>
</evidence>
<feature type="domain" description="PPM-type phosphatase" evidence="1">
    <location>
        <begin position="330"/>
        <end position="583"/>
    </location>
</feature>
<dbReference type="InterPro" id="IPR001932">
    <property type="entry name" value="PPM-type_phosphatase-like_dom"/>
</dbReference>
<sequence length="584" mass="62881">MPICTLCGEENRATARFCYNCAAPLMPVRPSVDDQEWLAASLTEDDAGAHAPFIGKTGPLSGCPDEESTMDQPATSLFAGRFTLPSAAEEEHAETLTVVDTQPWRHCWACGSRANETGDTFCNDCGAALTEREYQASLCPSAAPVGAALVATIADERARALLPELAEQVVADGQTLTLLRDSGRPPITPPLDETTALMVGAALAELVTLLHQNDLALGSVTPSELEAVPSGMRLRAVPNLRRISADEREATLQSDLTAFAELLEQLTETPRTTQRFTEGEAVQAISASDDGLLVVLRQIRTAELATAAAIGERLRTILADRTQPTSLRQLVGAHTDTGLVRDHNEDSFLTIRLGLGNSSYLQHWGVYIVSDGMGGHAAGEVASGLAARATAELLMQEYLIQAMQPAAEFNQAAAQAIVRKAMLRANEAIVTESRNQGNDMGATMTMALVVGDRALVGNVGDSRAYLYRDGKLRRVSKDHSLVQRLVDLGQISDEDAYSHPQRNAILRSLGDRAEVEVDVFYERVVPGDMLMLCSDGQWEMTHDPEMERILARHEDPQVACEQLVAAANQAGGVDNIATILIKFA</sequence>
<comment type="caution">
    <text evidence="2">The sequence shown here is derived from an EMBL/GenBank/DDBJ whole genome shotgun (WGS) entry which is preliminary data.</text>
</comment>
<dbReference type="AlphaFoldDB" id="A0A426TWA0"/>
<protein>
    <submittedName>
        <fullName evidence="2">Protein phosphatase</fullName>
    </submittedName>
</protein>
<dbReference type="PROSITE" id="PS51746">
    <property type="entry name" value="PPM_2"/>
    <property type="match status" value="1"/>
</dbReference>
<dbReference type="SMART" id="SM00332">
    <property type="entry name" value="PP2Cc"/>
    <property type="match status" value="1"/>
</dbReference>
<dbReference type="Proteomes" id="UP000280307">
    <property type="component" value="Unassembled WGS sequence"/>
</dbReference>
<dbReference type="InterPro" id="IPR036457">
    <property type="entry name" value="PPM-type-like_dom_sf"/>
</dbReference>
<proteinExistence type="predicted"/>
<dbReference type="CDD" id="cd00143">
    <property type="entry name" value="PP2Cc"/>
    <property type="match status" value="1"/>
</dbReference>
<dbReference type="SUPFAM" id="SSF81606">
    <property type="entry name" value="PP2C-like"/>
    <property type="match status" value="1"/>
</dbReference>
<dbReference type="InterPro" id="IPR015655">
    <property type="entry name" value="PP2C"/>
</dbReference>
<organism evidence="2 3">
    <name type="scientific">Candidatus Viridilinea halotolerans</name>
    <dbReference type="NCBI Taxonomy" id="2491704"/>
    <lineage>
        <taxon>Bacteria</taxon>
        <taxon>Bacillati</taxon>
        <taxon>Chloroflexota</taxon>
        <taxon>Chloroflexia</taxon>
        <taxon>Chloroflexales</taxon>
        <taxon>Chloroflexineae</taxon>
        <taxon>Oscillochloridaceae</taxon>
        <taxon>Candidatus Viridilinea</taxon>
    </lineage>
</organism>
<dbReference type="PANTHER" id="PTHR47992">
    <property type="entry name" value="PROTEIN PHOSPHATASE"/>
    <property type="match status" value="1"/>
</dbReference>
<evidence type="ECO:0000259" key="1">
    <source>
        <dbReference type="PROSITE" id="PS51746"/>
    </source>
</evidence>
<dbReference type="EMBL" id="RSAS01000584">
    <property type="protein sequence ID" value="RRR69795.1"/>
    <property type="molecule type" value="Genomic_DNA"/>
</dbReference>
<gene>
    <name evidence="2" type="ORF">EI684_14620</name>
</gene>
<name>A0A426TWA0_9CHLR</name>
<dbReference type="GO" id="GO:0004722">
    <property type="term" value="F:protein serine/threonine phosphatase activity"/>
    <property type="evidence" value="ECO:0007669"/>
    <property type="project" value="InterPro"/>
</dbReference>
<accession>A0A426TWA0</accession>
<reference evidence="2 3" key="1">
    <citation type="submission" date="2018-12" db="EMBL/GenBank/DDBJ databases">
        <title>Genome Sequence of Candidatus Viridilinea halotolerans isolated from saline sulfide-rich spring.</title>
        <authorList>
            <person name="Grouzdev D.S."/>
            <person name="Burganskaya E.I."/>
            <person name="Krutkina M.S."/>
            <person name="Sukhacheva M.V."/>
            <person name="Gorlenko V.M."/>
        </authorList>
    </citation>
    <scope>NUCLEOTIDE SEQUENCE [LARGE SCALE GENOMIC DNA]</scope>
    <source>
        <strain evidence="2">Chok-6</strain>
    </source>
</reference>
<evidence type="ECO:0000313" key="3">
    <source>
        <dbReference type="Proteomes" id="UP000280307"/>
    </source>
</evidence>
<dbReference type="Gene3D" id="3.60.40.10">
    <property type="entry name" value="PPM-type phosphatase domain"/>
    <property type="match status" value="1"/>
</dbReference>